<dbReference type="GO" id="GO:0140284">
    <property type="term" value="C:endoplasmic reticulum-endosome membrane contact site"/>
    <property type="evidence" value="ECO:0007669"/>
    <property type="project" value="TreeGrafter"/>
</dbReference>
<evidence type="ECO:0000256" key="4">
    <source>
        <dbReference type="ARBA" id="ARBA00022737"/>
    </source>
</evidence>
<protein>
    <recommendedName>
        <fullName evidence="16">RING-type domain-containing protein</fullName>
    </recommendedName>
</protein>
<dbReference type="SUPFAM" id="SSF57850">
    <property type="entry name" value="RING/U-box"/>
    <property type="match status" value="1"/>
</dbReference>
<dbReference type="InterPro" id="IPR023393">
    <property type="entry name" value="START-like_dom_sf"/>
</dbReference>
<evidence type="ECO:0008006" key="16">
    <source>
        <dbReference type="Google" id="ProtNLM"/>
    </source>
</evidence>
<dbReference type="GO" id="GO:0005765">
    <property type="term" value="C:lysosomal membrane"/>
    <property type="evidence" value="ECO:0007669"/>
    <property type="project" value="TreeGrafter"/>
</dbReference>
<keyword evidence="3" id="KW-0479">Metal-binding</keyword>
<dbReference type="InterPro" id="IPR011042">
    <property type="entry name" value="6-blade_b-propeller_TolB-like"/>
</dbReference>
<dbReference type="InterPro" id="IPR051869">
    <property type="entry name" value="STARD3"/>
</dbReference>
<reference evidence="14 15" key="1">
    <citation type="journal article" date="2018" name="Sci. Rep.">
        <title>Comparative analysis of the Pocillopora damicornis genome highlights role of immune system in coral evolution.</title>
        <authorList>
            <person name="Cunning R."/>
            <person name="Bay R.A."/>
            <person name="Gillette P."/>
            <person name="Baker A.C."/>
            <person name="Traylor-Knowles N."/>
        </authorList>
    </citation>
    <scope>NUCLEOTIDE SEQUENCE [LARGE SCALE GENOMIC DNA]</scope>
    <source>
        <strain evidence="14">RSMAS</strain>
        <tissue evidence="14">Whole animal</tissue>
    </source>
</reference>
<dbReference type="SUPFAM" id="SSF101898">
    <property type="entry name" value="NHL repeat"/>
    <property type="match status" value="1"/>
</dbReference>
<dbReference type="PROSITE" id="PS50848">
    <property type="entry name" value="START"/>
    <property type="match status" value="1"/>
</dbReference>
<feature type="region of interest" description="Disordered" evidence="11">
    <location>
        <begin position="752"/>
        <end position="771"/>
    </location>
</feature>
<gene>
    <name evidence="14" type="ORF">pdam_00015701</name>
</gene>
<keyword evidence="15" id="KW-1185">Reference proteome</keyword>
<dbReference type="PROSITE" id="PS50089">
    <property type="entry name" value="ZF_RING_2"/>
    <property type="match status" value="1"/>
</dbReference>
<dbReference type="InterPro" id="IPR000799">
    <property type="entry name" value="StAR-like"/>
</dbReference>
<dbReference type="SUPFAM" id="SSF55961">
    <property type="entry name" value="Bet v1-like"/>
    <property type="match status" value="1"/>
</dbReference>
<proteinExistence type="predicted"/>
<dbReference type="InterPro" id="IPR001258">
    <property type="entry name" value="NHL_repeat"/>
</dbReference>
<evidence type="ECO:0000256" key="3">
    <source>
        <dbReference type="ARBA" id="ARBA00022723"/>
    </source>
</evidence>
<accession>A0A3M6TVP4</accession>
<feature type="compositionally biased region" description="Acidic residues" evidence="11">
    <location>
        <begin position="755"/>
        <end position="764"/>
    </location>
</feature>
<dbReference type="InterPro" id="IPR027370">
    <property type="entry name" value="Znf-RING_euk"/>
</dbReference>
<comment type="subcellular location">
    <subcellularLocation>
        <location evidence="1">Membrane</location>
        <topology evidence="1">Multi-pass membrane protein</topology>
    </subcellularLocation>
</comment>
<dbReference type="PROSITE" id="PS51125">
    <property type="entry name" value="NHL"/>
    <property type="match status" value="3"/>
</dbReference>
<dbReference type="Gene3D" id="3.30.530.20">
    <property type="match status" value="1"/>
</dbReference>
<dbReference type="PRINTS" id="PR00978">
    <property type="entry name" value="STARPROTEIN"/>
</dbReference>
<dbReference type="PANTHER" id="PTHR46121">
    <property type="entry name" value="STEROIDOGENIC ACUTE REGULATORY PROTEIN-LIKE"/>
    <property type="match status" value="1"/>
</dbReference>
<keyword evidence="2" id="KW-0812">Transmembrane</keyword>
<dbReference type="Pfam" id="PF10457">
    <property type="entry name" value="MENTAL"/>
    <property type="match status" value="1"/>
</dbReference>
<evidence type="ECO:0000256" key="9">
    <source>
        <dbReference type="PROSITE-ProRule" id="PRU00504"/>
    </source>
</evidence>
<keyword evidence="5 8" id="KW-0863">Zinc-finger</keyword>
<keyword evidence="6" id="KW-0862">Zinc</keyword>
<evidence type="ECO:0000256" key="1">
    <source>
        <dbReference type="ARBA" id="ARBA00004141"/>
    </source>
</evidence>
<sequence>MSWIRDQGHLSRVLEEELKCPVCLDEFEDPKNLCCSHTVCKQCLSQMVEHNLLRSFLRCPTCRRETEIHFPEGIDGLPTNYIAIALISGKSRTKDIKEVEDRINKCKETLQEKKGLLFKIMDTSQSLGNRRQQVEGEIRQAAERIVLMVRTREEELIQELNSAVARQQSDLRQQKVVIQNLIADANRMLNDAQQQINALSTKRLVEAKDSILSQLRDIDGIESDIPEINPIVFTPNTSFNESEQLTKLGKLDVHSIQENPESSDIHSISLDYSTGEIQISAFGTPGADEGEFTLPWGVAIRDDGCIAVADHANSRIQVFDHQGSFLRFLTDDEVESVHLPTGIAFDLDHHLVTFDDETHKIKVLDSEGRLIRCMNTETKLGTKVEGISVDNEGHIIVTDSSNERVLVFHHSGHLCLEFGADGKNKLGWPSSAVFHQGRFIVSDTFNHCLKVYNRHGVYLQQIGRSGREPGQFIKPRGLAVDSGGNILVCDSGNCRIQVLDSYGNFVKSFGGFGEEEGKFCLPYSVAVGKRGEMLMGKADHGLMGQTDECKGNYQLYERFSHETHVLHSDRIKKIESMETLRKMIMKNILMGLCGEFKEVIKSDVQKYSFKKSLCDLVLTTGSSTVFLLVKAILMKFTSPKDGTSGYLYYVLVLSSLILSWVEVWVFDFKVIPAETKEEQRQFRGTVKHLLSGPPVKKRGGHCYEMKTAEMSLRGIDSKRPLIKGEAHIPFFLKFVARHLTPYSTISDNAFYTPEASDEESENDREEAGNLTLSQEDREFIQRGKDTMEITWERMRLNDGWKTEKAKDGVVVESRVIPLPAACDAAARTTLQHERQSPRVSRRREGSLDAKADEVFNLVIKHPEDAHKWGGDITASFVIRQIDENTDIVYNSTSEAGGGMNESLTRSVWKFRDFVNLRRWEKRGDVFVSCNVSVECDEMPPKKEHVRAANGPGGWAIREAEGNPSGTEYVWLFDVDLKGWLPQSVIDAAMSFMLFQTGQGLKAYIQEQLG</sequence>
<dbReference type="Pfam" id="PF01436">
    <property type="entry name" value="NHL"/>
    <property type="match status" value="3"/>
</dbReference>
<feature type="domain" description="RING-type" evidence="12">
    <location>
        <begin position="20"/>
        <end position="63"/>
    </location>
</feature>
<dbReference type="OrthoDB" id="74575at2759"/>
<dbReference type="Pfam" id="PF01852">
    <property type="entry name" value="START"/>
    <property type="match status" value="1"/>
</dbReference>
<feature type="repeat" description="NHL" evidence="9">
    <location>
        <begin position="282"/>
        <end position="322"/>
    </location>
</feature>
<name>A0A3M6TVP4_POCDA</name>
<organism evidence="14 15">
    <name type="scientific">Pocillopora damicornis</name>
    <name type="common">Cauliflower coral</name>
    <name type="synonym">Millepora damicornis</name>
    <dbReference type="NCBI Taxonomy" id="46731"/>
    <lineage>
        <taxon>Eukaryota</taxon>
        <taxon>Metazoa</taxon>
        <taxon>Cnidaria</taxon>
        <taxon>Anthozoa</taxon>
        <taxon>Hexacorallia</taxon>
        <taxon>Scleractinia</taxon>
        <taxon>Astrocoeniina</taxon>
        <taxon>Pocilloporidae</taxon>
        <taxon>Pocillopora</taxon>
    </lineage>
</organism>
<dbReference type="InterPro" id="IPR017907">
    <property type="entry name" value="Znf_RING_CS"/>
</dbReference>
<evidence type="ECO:0000256" key="8">
    <source>
        <dbReference type="PROSITE-ProRule" id="PRU00175"/>
    </source>
</evidence>
<dbReference type="Gene3D" id="3.30.40.10">
    <property type="entry name" value="Zinc/RING finger domain, C3HC4 (zinc finger)"/>
    <property type="match status" value="1"/>
</dbReference>
<feature type="domain" description="START" evidence="13">
    <location>
        <begin position="797"/>
        <end position="991"/>
    </location>
</feature>
<evidence type="ECO:0000313" key="14">
    <source>
        <dbReference type="EMBL" id="RMX45421.1"/>
    </source>
</evidence>
<keyword evidence="7" id="KW-0472">Membrane</keyword>
<feature type="repeat" description="NHL" evidence="9">
    <location>
        <begin position="459"/>
        <end position="502"/>
    </location>
</feature>
<evidence type="ECO:0000256" key="5">
    <source>
        <dbReference type="ARBA" id="ARBA00022771"/>
    </source>
</evidence>
<dbReference type="AlphaFoldDB" id="A0A3M6TVP4"/>
<feature type="coiled-coil region" evidence="10">
    <location>
        <begin position="96"/>
        <end position="202"/>
    </location>
</feature>
<dbReference type="Pfam" id="PF13445">
    <property type="entry name" value="zf-RING_UBOX"/>
    <property type="match status" value="1"/>
</dbReference>
<dbReference type="PROSITE" id="PS00518">
    <property type="entry name" value="ZF_RING_1"/>
    <property type="match status" value="1"/>
</dbReference>
<evidence type="ECO:0000256" key="10">
    <source>
        <dbReference type="SAM" id="Coils"/>
    </source>
</evidence>
<evidence type="ECO:0000256" key="6">
    <source>
        <dbReference type="ARBA" id="ARBA00022833"/>
    </source>
</evidence>
<dbReference type="GO" id="GO:0031902">
    <property type="term" value="C:late endosome membrane"/>
    <property type="evidence" value="ECO:0007669"/>
    <property type="project" value="TreeGrafter"/>
</dbReference>
<evidence type="ECO:0000256" key="2">
    <source>
        <dbReference type="ARBA" id="ARBA00022692"/>
    </source>
</evidence>
<dbReference type="GO" id="GO:0005789">
    <property type="term" value="C:endoplasmic reticulum membrane"/>
    <property type="evidence" value="ECO:0007669"/>
    <property type="project" value="TreeGrafter"/>
</dbReference>
<evidence type="ECO:0000256" key="7">
    <source>
        <dbReference type="ARBA" id="ARBA00023136"/>
    </source>
</evidence>
<evidence type="ECO:0000259" key="12">
    <source>
        <dbReference type="PROSITE" id="PS50089"/>
    </source>
</evidence>
<dbReference type="PANTHER" id="PTHR46121:SF4">
    <property type="entry name" value="STEROIDOGENIC ACUTE REGULATORY PROTEIN-LIKE"/>
    <property type="match status" value="1"/>
</dbReference>
<dbReference type="GO" id="GO:0008270">
    <property type="term" value="F:zinc ion binding"/>
    <property type="evidence" value="ECO:0007669"/>
    <property type="project" value="UniProtKB-KW"/>
</dbReference>
<dbReference type="SMART" id="SM00184">
    <property type="entry name" value="RING"/>
    <property type="match status" value="1"/>
</dbReference>
<dbReference type="EMBL" id="RCHS01002830">
    <property type="protein sequence ID" value="RMX45421.1"/>
    <property type="molecule type" value="Genomic_DNA"/>
</dbReference>
<dbReference type="InterPro" id="IPR002913">
    <property type="entry name" value="START_lipid-bd_dom"/>
</dbReference>
<evidence type="ECO:0000259" key="13">
    <source>
        <dbReference type="PROSITE" id="PS50848"/>
    </source>
</evidence>
<feature type="repeat" description="NHL" evidence="9">
    <location>
        <begin position="386"/>
        <end position="411"/>
    </location>
</feature>
<dbReference type="GO" id="GO:0099044">
    <property type="term" value="P:vesicle tethering to endoplasmic reticulum"/>
    <property type="evidence" value="ECO:0007669"/>
    <property type="project" value="TreeGrafter"/>
</dbReference>
<keyword evidence="4" id="KW-0677">Repeat</keyword>
<keyword evidence="10" id="KW-0175">Coiled coil</keyword>
<evidence type="ECO:0000256" key="11">
    <source>
        <dbReference type="SAM" id="MobiDB-lite"/>
    </source>
</evidence>
<dbReference type="InterPro" id="IPR013083">
    <property type="entry name" value="Znf_RING/FYVE/PHD"/>
</dbReference>
<comment type="caution">
    <text evidence="14">The sequence shown here is derived from an EMBL/GenBank/DDBJ whole genome shotgun (WGS) entry which is preliminary data.</text>
</comment>
<dbReference type="InterPro" id="IPR019498">
    <property type="entry name" value="MENTAL"/>
</dbReference>
<dbReference type="Proteomes" id="UP000275408">
    <property type="component" value="Unassembled WGS sequence"/>
</dbReference>
<dbReference type="GO" id="GO:0008289">
    <property type="term" value="F:lipid binding"/>
    <property type="evidence" value="ECO:0007669"/>
    <property type="project" value="InterPro"/>
</dbReference>
<evidence type="ECO:0000313" key="15">
    <source>
        <dbReference type="Proteomes" id="UP000275408"/>
    </source>
</evidence>
<dbReference type="Gene3D" id="2.120.10.30">
    <property type="entry name" value="TolB, C-terminal domain"/>
    <property type="match status" value="2"/>
</dbReference>
<dbReference type="InterPro" id="IPR001841">
    <property type="entry name" value="Znf_RING"/>
</dbReference>
<dbReference type="SMART" id="SM00234">
    <property type="entry name" value="START"/>
    <property type="match status" value="1"/>
</dbReference>